<feature type="domain" description="HTH iclR-type" evidence="4">
    <location>
        <begin position="11"/>
        <end position="74"/>
    </location>
</feature>
<proteinExistence type="predicted"/>
<dbReference type="SUPFAM" id="SSF55781">
    <property type="entry name" value="GAF domain-like"/>
    <property type="match status" value="1"/>
</dbReference>
<dbReference type="PANTHER" id="PTHR30136">
    <property type="entry name" value="HELIX-TURN-HELIX TRANSCRIPTIONAL REGULATOR, ICLR FAMILY"/>
    <property type="match status" value="1"/>
</dbReference>
<dbReference type="Gene3D" id="1.10.10.10">
    <property type="entry name" value="Winged helix-like DNA-binding domain superfamily/Winged helix DNA-binding domain"/>
    <property type="match status" value="1"/>
</dbReference>
<reference evidence="6 7" key="1">
    <citation type="submission" date="2017-05" db="EMBL/GenBank/DDBJ databases">
        <title>Complete and WGS of Bordetella genogroups.</title>
        <authorList>
            <person name="Spilker T."/>
            <person name="LiPuma J."/>
        </authorList>
    </citation>
    <scope>NUCLEOTIDE SEQUENCE [LARGE SCALE GENOMIC DNA]</scope>
    <source>
        <strain evidence="6 7">AU19157</strain>
    </source>
</reference>
<name>A0A1W6YI96_9BORD</name>
<dbReference type="SMART" id="SM00346">
    <property type="entry name" value="HTH_ICLR"/>
    <property type="match status" value="1"/>
</dbReference>
<dbReference type="InterPro" id="IPR014757">
    <property type="entry name" value="Tscrpt_reg_IclR_C"/>
</dbReference>
<dbReference type="PROSITE" id="PS51077">
    <property type="entry name" value="HTH_ICLR"/>
    <property type="match status" value="1"/>
</dbReference>
<dbReference type="InterPro" id="IPR005471">
    <property type="entry name" value="Tscrpt_reg_IclR_N"/>
</dbReference>
<accession>A0A1W6YI96</accession>
<evidence type="ECO:0000313" key="7">
    <source>
        <dbReference type="Proteomes" id="UP000194151"/>
    </source>
</evidence>
<evidence type="ECO:0000259" key="4">
    <source>
        <dbReference type="PROSITE" id="PS51077"/>
    </source>
</evidence>
<keyword evidence="3" id="KW-0804">Transcription</keyword>
<dbReference type="InterPro" id="IPR036388">
    <property type="entry name" value="WH-like_DNA-bd_sf"/>
</dbReference>
<gene>
    <name evidence="6" type="ORF">CAL12_07565</name>
</gene>
<dbReference type="Gene3D" id="3.30.450.40">
    <property type="match status" value="1"/>
</dbReference>
<dbReference type="Proteomes" id="UP000194151">
    <property type="component" value="Chromosome"/>
</dbReference>
<dbReference type="PANTHER" id="PTHR30136:SF39">
    <property type="entry name" value="TRANSCRIPTIONAL REGULATORY PROTEIN"/>
    <property type="match status" value="1"/>
</dbReference>
<feature type="domain" description="IclR-ED" evidence="5">
    <location>
        <begin position="72"/>
        <end position="253"/>
    </location>
</feature>
<evidence type="ECO:0000259" key="5">
    <source>
        <dbReference type="PROSITE" id="PS51078"/>
    </source>
</evidence>
<evidence type="ECO:0000256" key="1">
    <source>
        <dbReference type="ARBA" id="ARBA00023015"/>
    </source>
</evidence>
<evidence type="ECO:0000313" key="6">
    <source>
        <dbReference type="EMBL" id="ARP80709.1"/>
    </source>
</evidence>
<dbReference type="InterPro" id="IPR050707">
    <property type="entry name" value="HTH_MetabolicPath_Reg"/>
</dbReference>
<dbReference type="InterPro" id="IPR011991">
    <property type="entry name" value="ArsR-like_HTH"/>
</dbReference>
<keyword evidence="2" id="KW-0238">DNA-binding</keyword>
<evidence type="ECO:0000256" key="2">
    <source>
        <dbReference type="ARBA" id="ARBA00023125"/>
    </source>
</evidence>
<dbReference type="Pfam" id="PF09339">
    <property type="entry name" value="HTH_IclR"/>
    <property type="match status" value="1"/>
</dbReference>
<keyword evidence="7" id="KW-1185">Reference proteome</keyword>
<evidence type="ECO:0000256" key="3">
    <source>
        <dbReference type="ARBA" id="ARBA00023163"/>
    </source>
</evidence>
<dbReference type="GO" id="GO:0045892">
    <property type="term" value="P:negative regulation of DNA-templated transcription"/>
    <property type="evidence" value="ECO:0007669"/>
    <property type="project" value="TreeGrafter"/>
</dbReference>
<dbReference type="AlphaFoldDB" id="A0A1W6YI96"/>
<dbReference type="GO" id="GO:0003700">
    <property type="term" value="F:DNA-binding transcription factor activity"/>
    <property type="evidence" value="ECO:0007669"/>
    <property type="project" value="TreeGrafter"/>
</dbReference>
<dbReference type="KEGG" id="bgv:CAL12_07565"/>
<dbReference type="CDD" id="cd00090">
    <property type="entry name" value="HTH_ARSR"/>
    <property type="match status" value="1"/>
</dbReference>
<dbReference type="SUPFAM" id="SSF46785">
    <property type="entry name" value="Winged helix' DNA-binding domain"/>
    <property type="match status" value="1"/>
</dbReference>
<dbReference type="Pfam" id="PF01614">
    <property type="entry name" value="IclR_C"/>
    <property type="match status" value="1"/>
</dbReference>
<dbReference type="STRING" id="1416806.CAL12_07565"/>
<dbReference type="InterPro" id="IPR029016">
    <property type="entry name" value="GAF-like_dom_sf"/>
</dbReference>
<protein>
    <submittedName>
        <fullName evidence="6">IclR family transcriptional regulator</fullName>
    </submittedName>
</protein>
<dbReference type="PROSITE" id="PS51078">
    <property type="entry name" value="ICLR_ED"/>
    <property type="match status" value="1"/>
</dbReference>
<dbReference type="GO" id="GO:0003677">
    <property type="term" value="F:DNA binding"/>
    <property type="evidence" value="ECO:0007669"/>
    <property type="project" value="UniProtKB-KW"/>
</dbReference>
<keyword evidence="1" id="KW-0805">Transcription regulation</keyword>
<dbReference type="RefSeq" id="WP_086063932.1">
    <property type="nucleotide sequence ID" value="NZ_CP021108.1"/>
</dbReference>
<dbReference type="EMBL" id="CP021108">
    <property type="protein sequence ID" value="ARP80709.1"/>
    <property type="molecule type" value="Genomic_DNA"/>
</dbReference>
<sequence>MEDFTPTAAGPRTLRRGLQVLAALRDHGTDGLCVTDLARYTGIQRPTIYRLMAALMEAGLAQQVAGSKRYRAQLAQEAGAPDSDPRLRQTLPALRRLAERTGDAVFLVVRDGDESISLHREIGGYPVQILATYAGKRQPLGVGSGGMALLAALPDEEARSIVERNATHLDEYGGMTPHEMLRLVENTRSRGYAVVGNHAVRGALGVGCALLDTQGMPVLAISVTAIIDRMPAQRQREIAGWIQAELARLQNQN</sequence>
<organism evidence="6 7">
    <name type="scientific">Bordetella genomosp. 8</name>
    <dbReference type="NCBI Taxonomy" id="1416806"/>
    <lineage>
        <taxon>Bacteria</taxon>
        <taxon>Pseudomonadati</taxon>
        <taxon>Pseudomonadota</taxon>
        <taxon>Betaproteobacteria</taxon>
        <taxon>Burkholderiales</taxon>
        <taxon>Alcaligenaceae</taxon>
        <taxon>Bordetella</taxon>
    </lineage>
</organism>
<dbReference type="OrthoDB" id="13103at2"/>
<dbReference type="InterPro" id="IPR036390">
    <property type="entry name" value="WH_DNA-bd_sf"/>
</dbReference>